<gene>
    <name evidence="1" type="ORF">F3I20_07230</name>
</gene>
<proteinExistence type="predicted"/>
<dbReference type="Proteomes" id="UP000324255">
    <property type="component" value="Unassembled WGS sequence"/>
</dbReference>
<keyword evidence="2" id="KW-1185">Reference proteome</keyword>
<accession>A0AB34CMG4</accession>
<comment type="caution">
    <text evidence="1">The sequence shown here is derived from an EMBL/GenBank/DDBJ whole genome shotgun (WGS) entry which is preliminary data.</text>
</comment>
<reference evidence="1 2" key="1">
    <citation type="submission" date="2019-09" db="EMBL/GenBank/DDBJ databases">
        <title>Genomic diversity of phyloplane-associated Pantoea species in Pakistan cotton crop.</title>
        <authorList>
            <person name="Tufail M.R."/>
            <person name="Cook D.R."/>
        </authorList>
    </citation>
    <scope>NUCLEOTIDE SEQUENCE [LARGE SCALE GENOMIC DNA]</scope>
    <source>
        <strain evidence="1 2">B_8</strain>
    </source>
</reference>
<organism evidence="1 2">
    <name type="scientific">Candidatus Pantoea gossypiicola</name>
    <dbReference type="NCBI Taxonomy" id="2608008"/>
    <lineage>
        <taxon>Bacteria</taxon>
        <taxon>Pseudomonadati</taxon>
        <taxon>Pseudomonadota</taxon>
        <taxon>Gammaproteobacteria</taxon>
        <taxon>Enterobacterales</taxon>
        <taxon>Erwiniaceae</taxon>
        <taxon>Pantoea</taxon>
    </lineage>
</organism>
<evidence type="ECO:0000313" key="1">
    <source>
        <dbReference type="EMBL" id="KAA6126845.1"/>
    </source>
</evidence>
<protein>
    <submittedName>
        <fullName evidence="1">Uncharacterized protein</fullName>
    </submittedName>
</protein>
<dbReference type="RefSeq" id="WP_150037356.1">
    <property type="nucleotide sequence ID" value="NZ_VWVM01000004.1"/>
</dbReference>
<name>A0AB34CMG4_9GAMM</name>
<evidence type="ECO:0000313" key="2">
    <source>
        <dbReference type="Proteomes" id="UP000324255"/>
    </source>
</evidence>
<dbReference type="EMBL" id="VWVM01000004">
    <property type="protein sequence ID" value="KAA6126845.1"/>
    <property type="molecule type" value="Genomic_DNA"/>
</dbReference>
<sequence length="65" mass="7460">MMINPENVLLDSACPCCERTAVLELKVMPEMYDPQQLMVVVKCHFCETTFNDFVRINEMEACDGL</sequence>
<dbReference type="AlphaFoldDB" id="A0AB34CMG4"/>